<dbReference type="Pfam" id="PF05233">
    <property type="entry name" value="PHB_acc"/>
    <property type="match status" value="1"/>
</dbReference>
<evidence type="ECO:0000259" key="3">
    <source>
        <dbReference type="Pfam" id="PF07879"/>
    </source>
</evidence>
<feature type="region of interest" description="Disordered" evidence="1">
    <location>
        <begin position="165"/>
        <end position="186"/>
    </location>
</feature>
<dbReference type="NCBIfam" id="TIGR01848">
    <property type="entry name" value="PHA_reg_PhaR"/>
    <property type="match status" value="1"/>
</dbReference>
<feature type="domain" description="PHB accumulation regulatory" evidence="2">
    <location>
        <begin position="86"/>
        <end position="124"/>
    </location>
</feature>
<dbReference type="Pfam" id="PF07879">
    <property type="entry name" value="PHB_acc_N"/>
    <property type="match status" value="1"/>
</dbReference>
<protein>
    <submittedName>
        <fullName evidence="4">Polyhydroxyalkanoate synthesis repressor PhaR</fullName>
    </submittedName>
</protein>
<reference evidence="5" key="1">
    <citation type="journal article" date="2019" name="Int. J. Syst. Evol. Microbiol.">
        <title>The Global Catalogue of Microorganisms (GCM) 10K type strain sequencing project: providing services to taxonomists for standard genome sequencing and annotation.</title>
        <authorList>
            <consortium name="The Broad Institute Genomics Platform"/>
            <consortium name="The Broad Institute Genome Sequencing Center for Infectious Disease"/>
            <person name="Wu L."/>
            <person name="Ma J."/>
        </authorList>
    </citation>
    <scope>NUCLEOTIDE SEQUENCE [LARGE SCALE GENOMIC DNA]</scope>
    <source>
        <strain evidence="5">NBRC 110140</strain>
    </source>
</reference>
<evidence type="ECO:0000256" key="1">
    <source>
        <dbReference type="SAM" id="MobiDB-lite"/>
    </source>
</evidence>
<dbReference type="EMBL" id="BSNN01000002">
    <property type="protein sequence ID" value="GLQ33926.1"/>
    <property type="molecule type" value="Genomic_DNA"/>
</dbReference>
<evidence type="ECO:0000259" key="2">
    <source>
        <dbReference type="Pfam" id="PF05233"/>
    </source>
</evidence>
<evidence type="ECO:0000313" key="5">
    <source>
        <dbReference type="Proteomes" id="UP001156694"/>
    </source>
</evidence>
<sequence length="206" mass="23677">MSEDQKVADEPEKASADQRVVIKKYANRRLYNTSASKYIVLQDVIELVNAGREFVIEDAKSGEDITRSILNQIIFEQETQPQEFLFPLEFQKQLIRLYGDSYGHLVPDFLTKSINFFASERKEMTDAWQSMMARNTDTFLKQSEAMARQNMEAFRRTWDVFGVMGKNSEKPDAGQDAPSTDVDQSEALKKLQAEVSAMQEKLKELK</sequence>
<gene>
    <name evidence="4" type="ORF">GCM10007939_02090</name>
</gene>
<accession>A0ABQ5VRL7</accession>
<evidence type="ECO:0000313" key="4">
    <source>
        <dbReference type="EMBL" id="GLQ33926.1"/>
    </source>
</evidence>
<dbReference type="InterPro" id="IPR010134">
    <property type="entry name" value="PHA_reg_PhaR"/>
</dbReference>
<dbReference type="InterPro" id="IPR012909">
    <property type="entry name" value="PHA_DNA-bd_N"/>
</dbReference>
<proteinExistence type="predicted"/>
<keyword evidence="5" id="KW-1185">Reference proteome</keyword>
<feature type="domain" description="PHA accumulation regulator DNA-binding N-terminal" evidence="3">
    <location>
        <begin position="21"/>
        <end position="79"/>
    </location>
</feature>
<dbReference type="InterPro" id="IPR007897">
    <property type="entry name" value="PHB_accumulat"/>
</dbReference>
<organism evidence="4 5">
    <name type="scientific">Amylibacter marinus</name>
    <dbReference type="NCBI Taxonomy" id="1475483"/>
    <lineage>
        <taxon>Bacteria</taxon>
        <taxon>Pseudomonadati</taxon>
        <taxon>Pseudomonadota</taxon>
        <taxon>Alphaproteobacteria</taxon>
        <taxon>Rhodobacterales</taxon>
        <taxon>Paracoccaceae</taxon>
        <taxon>Amylibacter</taxon>
    </lineage>
</organism>
<dbReference type="RefSeq" id="WP_284375323.1">
    <property type="nucleotide sequence ID" value="NZ_BSNN01000002.1"/>
</dbReference>
<comment type="caution">
    <text evidence="4">The sequence shown here is derived from an EMBL/GenBank/DDBJ whole genome shotgun (WGS) entry which is preliminary data.</text>
</comment>
<dbReference type="Proteomes" id="UP001156694">
    <property type="component" value="Unassembled WGS sequence"/>
</dbReference>
<name>A0ABQ5VRL7_9RHOB</name>